<accession>A0AA88E6Y4</accession>
<sequence>MEGFGGRGAFSSPRSRSGRRERIVVRGGGAACQGKLDAGQGEGGRGFIDVGNKGGLGGQGRGTGVGGGITSIVGARSSVGVAGLRQPISLPLIVPSLSPDPFDGFSLLQLSRILSCHCLVHHGLRLTAVLTISSAFDFHDLQWWRSVRKKLATMEERRDLRNGNRSFESDWSYDRGCSVHMESNRLRSVRVVHISSCDYNGCSLIVRVCSRGIVSGRLTSATVSDLAVPKPSSSLRPELVHVEDICHGSEESSPAA</sequence>
<evidence type="ECO:0000256" key="1">
    <source>
        <dbReference type="SAM" id="MobiDB-lite"/>
    </source>
</evidence>
<dbReference type="EMBL" id="BTGU01000392">
    <property type="protein sequence ID" value="GMN67006.1"/>
    <property type="molecule type" value="Genomic_DNA"/>
</dbReference>
<evidence type="ECO:0000313" key="4">
    <source>
        <dbReference type="Proteomes" id="UP001187192"/>
    </source>
</evidence>
<dbReference type="EMBL" id="BTGU01000394">
    <property type="protein sequence ID" value="GMN67017.1"/>
    <property type="molecule type" value="Genomic_DNA"/>
</dbReference>
<evidence type="ECO:0000313" key="2">
    <source>
        <dbReference type="EMBL" id="GMN67006.1"/>
    </source>
</evidence>
<organism evidence="2 4">
    <name type="scientific">Ficus carica</name>
    <name type="common">Common fig</name>
    <dbReference type="NCBI Taxonomy" id="3494"/>
    <lineage>
        <taxon>Eukaryota</taxon>
        <taxon>Viridiplantae</taxon>
        <taxon>Streptophyta</taxon>
        <taxon>Embryophyta</taxon>
        <taxon>Tracheophyta</taxon>
        <taxon>Spermatophyta</taxon>
        <taxon>Magnoliopsida</taxon>
        <taxon>eudicotyledons</taxon>
        <taxon>Gunneridae</taxon>
        <taxon>Pentapetalae</taxon>
        <taxon>rosids</taxon>
        <taxon>fabids</taxon>
        <taxon>Rosales</taxon>
        <taxon>Moraceae</taxon>
        <taxon>Ficeae</taxon>
        <taxon>Ficus</taxon>
    </lineage>
</organism>
<feature type="region of interest" description="Disordered" evidence="1">
    <location>
        <begin position="1"/>
        <end position="22"/>
    </location>
</feature>
<protein>
    <submittedName>
        <fullName evidence="2">Uncharacterized protein</fullName>
    </submittedName>
</protein>
<name>A0AA88E6Y4_FICCA</name>
<keyword evidence="4" id="KW-1185">Reference proteome</keyword>
<gene>
    <name evidence="2" type="ORF">TIFTF001_036066</name>
    <name evidence="3" type="ORF">TIFTF001_036077</name>
</gene>
<dbReference type="Proteomes" id="UP001187192">
    <property type="component" value="Unassembled WGS sequence"/>
</dbReference>
<evidence type="ECO:0000313" key="3">
    <source>
        <dbReference type="EMBL" id="GMN67017.1"/>
    </source>
</evidence>
<dbReference type="AlphaFoldDB" id="A0AA88E6Y4"/>
<proteinExistence type="predicted"/>
<comment type="caution">
    <text evidence="2">The sequence shown here is derived from an EMBL/GenBank/DDBJ whole genome shotgun (WGS) entry which is preliminary data.</text>
</comment>
<reference evidence="2" key="1">
    <citation type="submission" date="2023-07" db="EMBL/GenBank/DDBJ databases">
        <title>draft genome sequence of fig (Ficus carica).</title>
        <authorList>
            <person name="Takahashi T."/>
            <person name="Nishimura K."/>
        </authorList>
    </citation>
    <scope>NUCLEOTIDE SEQUENCE</scope>
</reference>